<sequence>MQPTTMTDFEKMEKKAPEATFVADTTPNEADEVTADKLTTAPQEQLDQLHSEIPKQPTGNQ</sequence>
<dbReference type="RefSeq" id="WP_100269435.1">
    <property type="nucleotide sequence ID" value="NZ_CP024443.1"/>
</dbReference>
<proteinExistence type="predicted"/>
<gene>
    <name evidence="2" type="ORF">NP7_01550</name>
</gene>
<evidence type="ECO:0000313" key="3">
    <source>
        <dbReference type="Proteomes" id="UP000229340"/>
    </source>
</evidence>
<evidence type="ECO:0000313" key="2">
    <source>
        <dbReference type="EMBL" id="ATR78072.1"/>
    </source>
</evidence>
<accession>A0A2D2LSU8</accession>
<dbReference type="AlphaFoldDB" id="A0A2D2LSU8"/>
<evidence type="ECO:0000256" key="1">
    <source>
        <dbReference type="SAM" id="MobiDB-lite"/>
    </source>
</evidence>
<organism evidence="2 3">
    <name type="scientific">Faucicola osloensis</name>
    <name type="common">Moraxella osloensis</name>
    <dbReference type="NCBI Taxonomy" id="34062"/>
    <lineage>
        <taxon>Bacteria</taxon>
        <taxon>Pseudomonadati</taxon>
        <taxon>Pseudomonadota</taxon>
        <taxon>Gammaproteobacteria</taxon>
        <taxon>Moraxellales</taxon>
        <taxon>Moraxellaceae</taxon>
        <taxon>Faucicola</taxon>
    </lineage>
</organism>
<protein>
    <submittedName>
        <fullName evidence="2">Uncharacterized protein</fullName>
    </submittedName>
</protein>
<feature type="region of interest" description="Disordered" evidence="1">
    <location>
        <begin position="1"/>
        <end position="61"/>
    </location>
</feature>
<dbReference type="Proteomes" id="UP000229340">
    <property type="component" value="Chromosome"/>
</dbReference>
<name>A0A2D2LSU8_FAUOS</name>
<reference evidence="3" key="1">
    <citation type="submission" date="2017-11" db="EMBL/GenBank/DDBJ databases">
        <title>Complete genome sequence of Moraxella osloensis NP7 isolated from human skin.</title>
        <authorList>
            <person name="Lee K."/>
            <person name="Lim J.Y."/>
            <person name="Hwang I."/>
        </authorList>
    </citation>
    <scope>NUCLEOTIDE SEQUENCE [LARGE SCALE GENOMIC DNA]</scope>
    <source>
        <strain evidence="3">NP7</strain>
    </source>
</reference>
<dbReference type="EMBL" id="CP024443">
    <property type="protein sequence ID" value="ATR78072.1"/>
    <property type="molecule type" value="Genomic_DNA"/>
</dbReference>
<feature type="compositionally biased region" description="Basic and acidic residues" evidence="1">
    <location>
        <begin position="8"/>
        <end position="17"/>
    </location>
</feature>